<reference evidence="2 3" key="1">
    <citation type="submission" date="2020-10" db="EMBL/GenBank/DDBJ databases">
        <title>Sequencing the genomes of 1000 actinobacteria strains.</title>
        <authorList>
            <person name="Klenk H.-P."/>
        </authorList>
    </citation>
    <scope>NUCLEOTIDE SEQUENCE [LARGE SCALE GENOMIC DNA]</scope>
    <source>
        <strain evidence="2 3">DSM 41803</strain>
    </source>
</reference>
<comment type="caution">
    <text evidence="2">The sequence shown here is derived from an EMBL/GenBank/DDBJ whole genome shotgun (WGS) entry which is preliminary data.</text>
</comment>
<dbReference type="AlphaFoldDB" id="A0A8I0TQJ0"/>
<feature type="region of interest" description="Disordered" evidence="1">
    <location>
        <begin position="1"/>
        <end position="36"/>
    </location>
</feature>
<evidence type="ECO:0000256" key="1">
    <source>
        <dbReference type="SAM" id="MobiDB-lite"/>
    </source>
</evidence>
<proteinExistence type="predicted"/>
<evidence type="ECO:0000313" key="3">
    <source>
        <dbReference type="Proteomes" id="UP000629287"/>
    </source>
</evidence>
<accession>A0A8I0TQJ0</accession>
<keyword evidence="3" id="KW-1185">Reference proteome</keyword>
<protein>
    <submittedName>
        <fullName evidence="2">Uncharacterized protein</fullName>
    </submittedName>
</protein>
<name>A0A8I0TQJ0_9ACTN</name>
<gene>
    <name evidence="2" type="ORF">H4687_002803</name>
</gene>
<dbReference type="EMBL" id="JADBGF010000001">
    <property type="protein sequence ID" value="MBE1596674.1"/>
    <property type="molecule type" value="Genomic_DNA"/>
</dbReference>
<organism evidence="2 3">
    <name type="scientific">Streptomyces stelliscabiei</name>
    <dbReference type="NCBI Taxonomy" id="146820"/>
    <lineage>
        <taxon>Bacteria</taxon>
        <taxon>Bacillati</taxon>
        <taxon>Actinomycetota</taxon>
        <taxon>Actinomycetes</taxon>
        <taxon>Kitasatosporales</taxon>
        <taxon>Streptomycetaceae</taxon>
        <taxon>Streptomyces</taxon>
    </lineage>
</organism>
<evidence type="ECO:0000313" key="2">
    <source>
        <dbReference type="EMBL" id="MBE1596674.1"/>
    </source>
</evidence>
<dbReference type="Proteomes" id="UP000629287">
    <property type="component" value="Unassembled WGS sequence"/>
</dbReference>
<sequence length="102" mass="11657">MTEPDISAGHPPRTPHPTTSSREPESTAMRTTPATPAEVDTWLTVLHKRGHLHRAESGPDNTWTVQRCRHSRPWTLHHPVLAMDWIEDIVRDIRQQDAETGR</sequence>